<evidence type="ECO:0000256" key="1">
    <source>
        <dbReference type="ARBA" id="ARBA00006607"/>
    </source>
</evidence>
<reference evidence="5 6" key="1">
    <citation type="submission" date="2020-02" db="EMBL/GenBank/DDBJ databases">
        <title>Sequencing the genomes of 1000 actinobacteria strains.</title>
        <authorList>
            <person name="Klenk H.-P."/>
        </authorList>
    </citation>
    <scope>NUCLEOTIDE SEQUENCE [LARGE SCALE GENOMIC DNA]</scope>
    <source>
        <strain evidence="5 6">DSM 19609</strain>
    </source>
</reference>
<sequence length="251" mass="26311">MSPGLIAVVILLAGVALVVIATLVDRRSARRAAGEESPRTNTDAAPHATSSPRTAPAQAPYVTARQLLDDAPRAEAFSPAQERELASELSSARTVSCRLAAPTLATHTGTRAVLDRPRLLACEDAVLSVRELLVLMGRAADEATPLLIAAPEMDADTLQTVIANKLAGTLPVAVVFGERDAITTLATATGTAPVPASDRMAGAASWDGLGRCDRIVVDEKQTWIVGGVPDPEPPRPVPEWDSVARAEFDDD</sequence>
<accession>A0ABX0SEK6</accession>
<comment type="caution">
    <text evidence="5">The sequence shown here is derived from an EMBL/GenBank/DDBJ whole genome shotgun (WGS) entry which is preliminary data.</text>
</comment>
<feature type="region of interest" description="Disordered" evidence="3">
    <location>
        <begin position="29"/>
        <end position="59"/>
    </location>
</feature>
<gene>
    <name evidence="5" type="ORF">FB473_000378</name>
</gene>
<feature type="compositionally biased region" description="Basic and acidic residues" evidence="3">
    <location>
        <begin position="29"/>
        <end position="38"/>
    </location>
</feature>
<keyword evidence="6" id="KW-1185">Reference proteome</keyword>
<name>A0ABX0SEK6_9ACTN</name>
<evidence type="ECO:0000313" key="5">
    <source>
        <dbReference type="EMBL" id="NIH55733.1"/>
    </source>
</evidence>
<dbReference type="PANTHER" id="PTHR45633">
    <property type="entry name" value="60 KDA HEAT SHOCK PROTEIN, MITOCHONDRIAL"/>
    <property type="match status" value="1"/>
</dbReference>
<keyword evidence="4" id="KW-0472">Membrane</keyword>
<evidence type="ECO:0000256" key="2">
    <source>
        <dbReference type="ARBA" id="ARBA00023186"/>
    </source>
</evidence>
<feature type="region of interest" description="Disordered" evidence="3">
    <location>
        <begin position="225"/>
        <end position="251"/>
    </location>
</feature>
<dbReference type="InterPro" id="IPR001844">
    <property type="entry name" value="Cpn60/GroEL"/>
</dbReference>
<evidence type="ECO:0000313" key="6">
    <source>
        <dbReference type="Proteomes" id="UP000749311"/>
    </source>
</evidence>
<protein>
    <submittedName>
        <fullName evidence="5">Uncharacterized protein</fullName>
    </submittedName>
</protein>
<feature type="compositionally biased region" description="Basic and acidic residues" evidence="3">
    <location>
        <begin position="242"/>
        <end position="251"/>
    </location>
</feature>
<proteinExistence type="inferred from homology"/>
<feature type="transmembrane region" description="Helical" evidence="4">
    <location>
        <begin position="6"/>
        <end position="24"/>
    </location>
</feature>
<dbReference type="Proteomes" id="UP000749311">
    <property type="component" value="Unassembled WGS sequence"/>
</dbReference>
<keyword evidence="4" id="KW-0812">Transmembrane</keyword>
<evidence type="ECO:0000256" key="4">
    <source>
        <dbReference type="SAM" id="Phobius"/>
    </source>
</evidence>
<evidence type="ECO:0000256" key="3">
    <source>
        <dbReference type="SAM" id="MobiDB-lite"/>
    </source>
</evidence>
<dbReference type="SUPFAM" id="SSF52029">
    <property type="entry name" value="GroEL apical domain-like"/>
    <property type="match status" value="1"/>
</dbReference>
<feature type="compositionally biased region" description="Polar residues" evidence="3">
    <location>
        <begin position="39"/>
        <end position="53"/>
    </location>
</feature>
<comment type="similarity">
    <text evidence="1">Belongs to the chaperonin (HSP60) family.</text>
</comment>
<keyword evidence="4" id="KW-1133">Transmembrane helix</keyword>
<keyword evidence="2" id="KW-0143">Chaperone</keyword>
<dbReference type="EMBL" id="JAAMOZ010000001">
    <property type="protein sequence ID" value="NIH55733.1"/>
    <property type="molecule type" value="Genomic_DNA"/>
</dbReference>
<organism evidence="5 6">
    <name type="scientific">Brooklawnia cerclae</name>
    <dbReference type="NCBI Taxonomy" id="349934"/>
    <lineage>
        <taxon>Bacteria</taxon>
        <taxon>Bacillati</taxon>
        <taxon>Actinomycetota</taxon>
        <taxon>Actinomycetes</taxon>
        <taxon>Propionibacteriales</taxon>
        <taxon>Propionibacteriaceae</taxon>
        <taxon>Brooklawnia</taxon>
    </lineage>
</organism>
<dbReference type="InterPro" id="IPR027409">
    <property type="entry name" value="GroEL-like_apical_dom_sf"/>
</dbReference>
<dbReference type="Gene3D" id="3.50.7.10">
    <property type="entry name" value="GroEL"/>
    <property type="match status" value="1"/>
</dbReference>
<dbReference type="RefSeq" id="WP_167164316.1">
    <property type="nucleotide sequence ID" value="NZ_BAAAOO010000017.1"/>
</dbReference>